<feature type="domain" description="Enoyl reductase (ER)" evidence="1">
    <location>
        <begin position="13"/>
        <end position="331"/>
    </location>
</feature>
<dbReference type="AlphaFoldDB" id="A0A1I7HCT9"/>
<dbReference type="InterPro" id="IPR036291">
    <property type="entry name" value="NAD(P)-bd_dom_sf"/>
</dbReference>
<dbReference type="SMART" id="SM00829">
    <property type="entry name" value="PKS_ER"/>
    <property type="match status" value="1"/>
</dbReference>
<dbReference type="Gene3D" id="3.90.180.10">
    <property type="entry name" value="Medium-chain alcohol dehydrogenases, catalytic domain"/>
    <property type="match status" value="1"/>
</dbReference>
<dbReference type="STRING" id="155865.SAMN05216515_11625"/>
<dbReference type="EMBL" id="FPBT01000015">
    <property type="protein sequence ID" value="SFU58491.1"/>
    <property type="molecule type" value="Genomic_DNA"/>
</dbReference>
<sequence>MKAAVLTHYDKNGTELEIREVSVPVPGNDEVLVKIKAAAVNPLDNMIVQGEVKLIVPYRMPLIMGNEFAGIVEKTGKNATQFQPGDRVYGRMPLKKIGAFAEYAAVKESALAVIPEYLSFEEAATVPLTALTAMQAFEIMKAKAGESVFISGGTGSLGAMAIPVANSLGLHVYTNGSVENEERVMRLGAERFIDYKKENYVDVLPNVDHVLDTLGERELPNEFKVLKKGGSLVSLLGLPNGRFAKRSDMSLPKRILCQMAGRKYDKMAAKKDQTYDFLFVHEDGRQLEYIGRVFDKDHPLETSVDEIFRLDQINEAMTKVKRGKSKGKTIVIMDNQK</sequence>
<dbReference type="InterPro" id="IPR013154">
    <property type="entry name" value="ADH-like_N"/>
</dbReference>
<dbReference type="OrthoDB" id="1777308at2"/>
<evidence type="ECO:0000313" key="3">
    <source>
        <dbReference type="Proteomes" id="UP000198817"/>
    </source>
</evidence>
<dbReference type="RefSeq" id="WP_090471423.1">
    <property type="nucleotide sequence ID" value="NZ_FOWF01000016.1"/>
</dbReference>
<dbReference type="SUPFAM" id="SSF51735">
    <property type="entry name" value="NAD(P)-binding Rossmann-fold domains"/>
    <property type="match status" value="1"/>
</dbReference>
<gene>
    <name evidence="2" type="ORF">SAMN05216508_11524</name>
</gene>
<dbReference type="InterPro" id="IPR011032">
    <property type="entry name" value="GroES-like_sf"/>
</dbReference>
<dbReference type="CDD" id="cd05289">
    <property type="entry name" value="MDR_like_2"/>
    <property type="match status" value="1"/>
</dbReference>
<keyword evidence="3" id="KW-1185">Reference proteome</keyword>
<dbReference type="Pfam" id="PF13602">
    <property type="entry name" value="ADH_zinc_N_2"/>
    <property type="match status" value="1"/>
</dbReference>
<dbReference type="PANTHER" id="PTHR43482">
    <property type="entry name" value="PROTEIN AST1-RELATED"/>
    <property type="match status" value="1"/>
</dbReference>
<dbReference type="InterPro" id="IPR020843">
    <property type="entry name" value="ER"/>
</dbReference>
<reference evidence="2 3" key="1">
    <citation type="submission" date="2016-10" db="EMBL/GenBank/DDBJ databases">
        <authorList>
            <person name="de Groot N.N."/>
        </authorList>
    </citation>
    <scope>NUCLEOTIDE SEQUENCE [LARGE SCALE GENOMIC DNA]</scope>
    <source>
        <strain evidence="2 3">KHGC13</strain>
    </source>
</reference>
<name>A0A1I7HCT9_9FIRM</name>
<dbReference type="InterPro" id="IPR052585">
    <property type="entry name" value="Lipid_raft_assoc_Zn_ADH"/>
</dbReference>
<evidence type="ECO:0000313" key="2">
    <source>
        <dbReference type="EMBL" id="SFU58491.1"/>
    </source>
</evidence>
<organism evidence="2 3">
    <name type="scientific">Eubacterium pyruvativorans</name>
    <dbReference type="NCBI Taxonomy" id="155865"/>
    <lineage>
        <taxon>Bacteria</taxon>
        <taxon>Bacillati</taxon>
        <taxon>Bacillota</taxon>
        <taxon>Clostridia</taxon>
        <taxon>Eubacteriales</taxon>
        <taxon>Eubacteriaceae</taxon>
        <taxon>Eubacterium</taxon>
    </lineage>
</organism>
<accession>A0A1I7HCT9</accession>
<dbReference type="GO" id="GO:0016491">
    <property type="term" value="F:oxidoreductase activity"/>
    <property type="evidence" value="ECO:0007669"/>
    <property type="project" value="InterPro"/>
</dbReference>
<proteinExistence type="predicted"/>
<dbReference type="Proteomes" id="UP000198817">
    <property type="component" value="Unassembled WGS sequence"/>
</dbReference>
<dbReference type="Gene3D" id="3.40.50.720">
    <property type="entry name" value="NAD(P)-binding Rossmann-like Domain"/>
    <property type="match status" value="1"/>
</dbReference>
<protein>
    <submittedName>
        <fullName evidence="2">NADPH:quinone reductase</fullName>
    </submittedName>
</protein>
<evidence type="ECO:0000259" key="1">
    <source>
        <dbReference type="SMART" id="SM00829"/>
    </source>
</evidence>
<dbReference type="Pfam" id="PF08240">
    <property type="entry name" value="ADH_N"/>
    <property type="match status" value="1"/>
</dbReference>
<dbReference type="PANTHER" id="PTHR43482:SF1">
    <property type="entry name" value="PROTEIN AST1-RELATED"/>
    <property type="match status" value="1"/>
</dbReference>
<dbReference type="SUPFAM" id="SSF50129">
    <property type="entry name" value="GroES-like"/>
    <property type="match status" value="1"/>
</dbReference>